<dbReference type="OrthoDB" id="1143858at2"/>
<dbReference type="AlphaFoldDB" id="A0A0P6WMB2"/>
<evidence type="ECO:0000256" key="2">
    <source>
        <dbReference type="ARBA" id="ARBA00022475"/>
    </source>
</evidence>
<keyword evidence="2" id="KW-1003">Cell membrane</keyword>
<feature type="transmembrane region" description="Helical" evidence="6">
    <location>
        <begin position="189"/>
        <end position="208"/>
    </location>
</feature>
<name>A0A0P6WMB2_9CHLR</name>
<reference evidence="8 9" key="1">
    <citation type="submission" date="2015-07" db="EMBL/GenBank/DDBJ databases">
        <title>Genome sequence of Leptolinea tardivitalis DSM 16556.</title>
        <authorList>
            <person name="Hemp J."/>
            <person name="Ward L.M."/>
            <person name="Pace L.A."/>
            <person name="Fischer W.W."/>
        </authorList>
    </citation>
    <scope>NUCLEOTIDE SEQUENCE [LARGE SCALE GENOMIC DNA]</scope>
    <source>
        <strain evidence="8 9">YMTK-2</strain>
    </source>
</reference>
<sequence length="337" mass="37643">MQDSHQEQAENQPTPLPTDTPIASLWQRFAAWMVDAILLGLAGQALGWLFADWLFTIGPYGRLLGLLIILPYFGLLNSSVGNGQTVGKRLMKTTVSDANGRPITPLRSLARTTLLVLPFLLGGWALPAFENRVLAFLSAWILFGLGGAILYTMIFNRGAQQGFHDLLYQTYVIKVNAVAEVPLPRTKSVHWAFAGVWMLLTAIFLFFLQADNPSYIPNPSSTRIREIQQTLASDPRFFTVTVRDQTITPEKDPAYRSLVIDVWTVGQLPEDSRWEIARRIAGQALHNMKGIDEFDQIQVKLTYGYDIGIASYSSGFWYSNPVEEWQSILVEKSSTGG</sequence>
<dbReference type="PANTHER" id="PTHR36115:SF6">
    <property type="entry name" value="PROLINE-RICH ANTIGEN HOMOLOG"/>
    <property type="match status" value="1"/>
</dbReference>
<evidence type="ECO:0000256" key="6">
    <source>
        <dbReference type="SAM" id="Phobius"/>
    </source>
</evidence>
<dbReference type="Pfam" id="PF06271">
    <property type="entry name" value="RDD"/>
    <property type="match status" value="1"/>
</dbReference>
<dbReference type="Proteomes" id="UP000050430">
    <property type="component" value="Unassembled WGS sequence"/>
</dbReference>
<dbReference type="GO" id="GO:0005886">
    <property type="term" value="C:plasma membrane"/>
    <property type="evidence" value="ECO:0007669"/>
    <property type="project" value="UniProtKB-SubCell"/>
</dbReference>
<evidence type="ECO:0000256" key="1">
    <source>
        <dbReference type="ARBA" id="ARBA00004651"/>
    </source>
</evidence>
<evidence type="ECO:0000256" key="4">
    <source>
        <dbReference type="ARBA" id="ARBA00022989"/>
    </source>
</evidence>
<organism evidence="8 9">
    <name type="scientific">Leptolinea tardivitalis</name>
    <dbReference type="NCBI Taxonomy" id="229920"/>
    <lineage>
        <taxon>Bacteria</taxon>
        <taxon>Bacillati</taxon>
        <taxon>Chloroflexota</taxon>
        <taxon>Anaerolineae</taxon>
        <taxon>Anaerolineales</taxon>
        <taxon>Anaerolineaceae</taxon>
        <taxon>Leptolinea</taxon>
    </lineage>
</organism>
<keyword evidence="9" id="KW-1185">Reference proteome</keyword>
<feature type="transmembrane region" description="Helical" evidence="6">
    <location>
        <begin position="29"/>
        <end position="51"/>
    </location>
</feature>
<evidence type="ECO:0000313" key="8">
    <source>
        <dbReference type="EMBL" id="KPL71003.1"/>
    </source>
</evidence>
<proteinExistence type="predicted"/>
<evidence type="ECO:0000256" key="5">
    <source>
        <dbReference type="ARBA" id="ARBA00023136"/>
    </source>
</evidence>
<dbReference type="PANTHER" id="PTHR36115">
    <property type="entry name" value="PROLINE-RICH ANTIGEN HOMOLOG-RELATED"/>
    <property type="match status" value="1"/>
</dbReference>
<keyword evidence="5 6" id="KW-0472">Membrane</keyword>
<accession>A0A0P6WMB2</accession>
<keyword evidence="4 6" id="KW-1133">Transmembrane helix</keyword>
<dbReference type="RefSeq" id="WP_062422730.1">
    <property type="nucleotide sequence ID" value="NZ_BBYA01000011.1"/>
</dbReference>
<comment type="caution">
    <text evidence="8">The sequence shown here is derived from an EMBL/GenBank/DDBJ whole genome shotgun (WGS) entry which is preliminary data.</text>
</comment>
<gene>
    <name evidence="8" type="ORF">ADM99_11935</name>
</gene>
<keyword evidence="3 6" id="KW-0812">Transmembrane</keyword>
<dbReference type="InterPro" id="IPR051791">
    <property type="entry name" value="Pra-immunoreactive"/>
</dbReference>
<dbReference type="EMBL" id="LGCK01000012">
    <property type="protein sequence ID" value="KPL71003.1"/>
    <property type="molecule type" value="Genomic_DNA"/>
</dbReference>
<feature type="domain" description="RDD" evidence="7">
    <location>
        <begin position="23"/>
        <end position="167"/>
    </location>
</feature>
<evidence type="ECO:0000259" key="7">
    <source>
        <dbReference type="Pfam" id="PF06271"/>
    </source>
</evidence>
<dbReference type="InterPro" id="IPR010432">
    <property type="entry name" value="RDD"/>
</dbReference>
<dbReference type="STRING" id="229920.ADM99_11935"/>
<evidence type="ECO:0000256" key="3">
    <source>
        <dbReference type="ARBA" id="ARBA00022692"/>
    </source>
</evidence>
<protein>
    <recommendedName>
        <fullName evidence="7">RDD domain-containing protein</fullName>
    </recommendedName>
</protein>
<comment type="subcellular location">
    <subcellularLocation>
        <location evidence="1">Cell membrane</location>
        <topology evidence="1">Multi-pass membrane protein</topology>
    </subcellularLocation>
</comment>
<feature type="transmembrane region" description="Helical" evidence="6">
    <location>
        <begin position="63"/>
        <end position="81"/>
    </location>
</feature>
<feature type="transmembrane region" description="Helical" evidence="6">
    <location>
        <begin position="133"/>
        <end position="154"/>
    </location>
</feature>
<evidence type="ECO:0000313" key="9">
    <source>
        <dbReference type="Proteomes" id="UP000050430"/>
    </source>
</evidence>